<sequence length="361" mass="37956">MSEFASEPSARRELAGEPSAGRGPLAGVTVLQAADGVAAPYCGMLLADLGAEVTVLDPEGDRTRGWRADGLVYSLLNRGKGVAEGATGHDVVLVDTDSLARRPELRSHVEAPTGISCRFSLFGPDGGWGDAPLSELAAQLLSEATSSVGDPGHPGRAGVDIGSTYAGIFAAQAICATLACGTEPEVIDVSTVGALLTMRSTLWVALSNPDEWWGFHLDSYTRPPFRGYRCADGAIYFDLRFAASVDWDALVTELGIADVRDDPRYPALLVQGAGPTGRYADEAREVWERGFAGRTVAEVTALLRRYEGNVFPVLEYPALLASEQVAAVGAVVPATAGVPAHIAPPWEFSATPLEHDPSPAP</sequence>
<dbReference type="PANTHER" id="PTHR48228">
    <property type="entry name" value="SUCCINYL-COA--D-CITRAMALATE COA-TRANSFERASE"/>
    <property type="match status" value="1"/>
</dbReference>
<protein>
    <submittedName>
        <fullName evidence="2">CoA transferase</fullName>
    </submittedName>
</protein>
<dbReference type="RefSeq" id="WP_344427873.1">
    <property type="nucleotide sequence ID" value="NZ_BAAAQK010000029.1"/>
</dbReference>
<dbReference type="InterPro" id="IPR044855">
    <property type="entry name" value="CoA-Trfase_III_dom3_sf"/>
</dbReference>
<keyword evidence="3" id="KW-1185">Reference proteome</keyword>
<dbReference type="Gene3D" id="3.40.50.10540">
    <property type="entry name" value="Crotonobetainyl-coa:carnitine coa-transferase, domain 1"/>
    <property type="match status" value="2"/>
</dbReference>
<dbReference type="InterPro" id="IPR003673">
    <property type="entry name" value="CoA-Trfase_fam_III"/>
</dbReference>
<comment type="caution">
    <text evidence="2">The sequence shown here is derived from an EMBL/GenBank/DDBJ whole genome shotgun (WGS) entry which is preliminary data.</text>
</comment>
<gene>
    <name evidence="2" type="ORF">GCM10009836_71600</name>
</gene>
<accession>A0ABN2NPI1</accession>
<name>A0ABN2NPI1_9PSEU</name>
<dbReference type="InterPro" id="IPR050509">
    <property type="entry name" value="CoA-transferase_III"/>
</dbReference>
<evidence type="ECO:0000313" key="2">
    <source>
        <dbReference type="EMBL" id="GAA1879920.1"/>
    </source>
</evidence>
<dbReference type="Pfam" id="PF02515">
    <property type="entry name" value="CoA_transf_3"/>
    <property type="match status" value="2"/>
</dbReference>
<feature type="region of interest" description="Disordered" evidence="1">
    <location>
        <begin position="1"/>
        <end position="21"/>
    </location>
</feature>
<dbReference type="Proteomes" id="UP001500449">
    <property type="component" value="Unassembled WGS sequence"/>
</dbReference>
<dbReference type="Gene3D" id="3.30.1540.10">
    <property type="entry name" value="formyl-coa transferase, domain 3"/>
    <property type="match status" value="1"/>
</dbReference>
<dbReference type="GO" id="GO:0016740">
    <property type="term" value="F:transferase activity"/>
    <property type="evidence" value="ECO:0007669"/>
    <property type="project" value="UniProtKB-KW"/>
</dbReference>
<dbReference type="SUPFAM" id="SSF89796">
    <property type="entry name" value="CoA-transferase family III (CaiB/BaiF)"/>
    <property type="match status" value="1"/>
</dbReference>
<proteinExistence type="predicted"/>
<reference evidence="2 3" key="1">
    <citation type="journal article" date="2019" name="Int. J. Syst. Evol. Microbiol.">
        <title>The Global Catalogue of Microorganisms (GCM) 10K type strain sequencing project: providing services to taxonomists for standard genome sequencing and annotation.</title>
        <authorList>
            <consortium name="The Broad Institute Genomics Platform"/>
            <consortium name="The Broad Institute Genome Sequencing Center for Infectious Disease"/>
            <person name="Wu L."/>
            <person name="Ma J."/>
        </authorList>
    </citation>
    <scope>NUCLEOTIDE SEQUENCE [LARGE SCALE GENOMIC DNA]</scope>
    <source>
        <strain evidence="2 3">JCM 16009</strain>
    </source>
</reference>
<keyword evidence="2" id="KW-0808">Transferase</keyword>
<organism evidence="2 3">
    <name type="scientific">Pseudonocardia ailaonensis</name>
    <dbReference type="NCBI Taxonomy" id="367279"/>
    <lineage>
        <taxon>Bacteria</taxon>
        <taxon>Bacillati</taxon>
        <taxon>Actinomycetota</taxon>
        <taxon>Actinomycetes</taxon>
        <taxon>Pseudonocardiales</taxon>
        <taxon>Pseudonocardiaceae</taxon>
        <taxon>Pseudonocardia</taxon>
    </lineage>
</organism>
<dbReference type="EMBL" id="BAAAQK010000029">
    <property type="protein sequence ID" value="GAA1879920.1"/>
    <property type="molecule type" value="Genomic_DNA"/>
</dbReference>
<dbReference type="InterPro" id="IPR023606">
    <property type="entry name" value="CoA-Trfase_III_dom_1_sf"/>
</dbReference>
<evidence type="ECO:0000256" key="1">
    <source>
        <dbReference type="SAM" id="MobiDB-lite"/>
    </source>
</evidence>
<evidence type="ECO:0000313" key="3">
    <source>
        <dbReference type="Proteomes" id="UP001500449"/>
    </source>
</evidence>
<dbReference type="PANTHER" id="PTHR48228:SF5">
    <property type="entry name" value="ALPHA-METHYLACYL-COA RACEMASE"/>
    <property type="match status" value="1"/>
</dbReference>